<evidence type="ECO:0000259" key="13">
    <source>
        <dbReference type="PROSITE" id="PS50929"/>
    </source>
</evidence>
<evidence type="ECO:0000256" key="4">
    <source>
        <dbReference type="ARBA" id="ARBA00022692"/>
    </source>
</evidence>
<feature type="domain" description="ABC transmembrane type-1" evidence="13">
    <location>
        <begin position="43"/>
        <end position="323"/>
    </location>
</feature>
<keyword evidence="6 14" id="KW-0067">ATP-binding</keyword>
<dbReference type="PANTHER" id="PTHR43394">
    <property type="entry name" value="ATP-DEPENDENT PERMEASE MDL1, MITOCHONDRIAL"/>
    <property type="match status" value="1"/>
</dbReference>
<keyword evidence="2" id="KW-0813">Transport</keyword>
<keyword evidence="8 11" id="KW-1133">Transmembrane helix</keyword>
<dbReference type="InterPro" id="IPR036640">
    <property type="entry name" value="ABC1_TM_sf"/>
</dbReference>
<evidence type="ECO:0000256" key="7">
    <source>
        <dbReference type="ARBA" id="ARBA00022967"/>
    </source>
</evidence>
<dbReference type="GO" id="GO:0015421">
    <property type="term" value="F:ABC-type oligopeptide transporter activity"/>
    <property type="evidence" value="ECO:0007669"/>
    <property type="project" value="TreeGrafter"/>
</dbReference>
<evidence type="ECO:0000259" key="12">
    <source>
        <dbReference type="PROSITE" id="PS50893"/>
    </source>
</evidence>
<dbReference type="Gene3D" id="3.40.50.300">
    <property type="entry name" value="P-loop containing nucleotide triphosphate hydrolases"/>
    <property type="match status" value="1"/>
</dbReference>
<proteinExistence type="predicted"/>
<dbReference type="GO" id="GO:0034040">
    <property type="term" value="F:ATPase-coupled lipid transmembrane transporter activity"/>
    <property type="evidence" value="ECO:0007669"/>
    <property type="project" value="InterPro"/>
</dbReference>
<keyword evidence="9" id="KW-0445">Lipid transport</keyword>
<feature type="transmembrane region" description="Helical" evidence="11">
    <location>
        <begin position="262"/>
        <end position="282"/>
    </location>
</feature>
<evidence type="ECO:0000256" key="10">
    <source>
        <dbReference type="ARBA" id="ARBA00023136"/>
    </source>
</evidence>
<dbReference type="InterPro" id="IPR027417">
    <property type="entry name" value="P-loop_NTPase"/>
</dbReference>
<dbReference type="InterPro" id="IPR011917">
    <property type="entry name" value="ABC_transpr_lipidA"/>
</dbReference>
<evidence type="ECO:0000256" key="1">
    <source>
        <dbReference type="ARBA" id="ARBA00004651"/>
    </source>
</evidence>
<dbReference type="CDD" id="cd18552">
    <property type="entry name" value="ABC_6TM_MsbA_like"/>
    <property type="match status" value="1"/>
</dbReference>
<keyword evidence="10 11" id="KW-0472">Membrane</keyword>
<dbReference type="CDD" id="cd03251">
    <property type="entry name" value="ABCC_MsbA"/>
    <property type="match status" value="1"/>
</dbReference>
<dbReference type="GO" id="GO:0016887">
    <property type="term" value="F:ATP hydrolysis activity"/>
    <property type="evidence" value="ECO:0007669"/>
    <property type="project" value="InterPro"/>
</dbReference>
<sequence>MAKKETKVLEQIRAESYETLPSSWTTYKRLLTYVKPYWWAFMLAFIGFGIYAGSSAGLAHVMKMLIDSIETGLADKRLFFPLVVIGIFALRGVGTFLGTFFMGHIARQLVHHLRMHLFSRFLVLPARYYDQSSSGHLVSRLTYNVNQVTGAATDALKTLLREGLFVIGLMGYLLWVNWALSLVFVAVAPIIGLVVRYASKRFRKLSQRIQMSSGEITHAASEAIGGYRVVRSFGGEEFEYQRFNKASDYHRRQTMKMAVTKSINTPVVQLLIALAMGFLVWLALSPELVGAMTPGEFIAFLTAASMMAKPMRQLTEINSTIQKGLAAAQDIFTYIDAPAEPDHGTHMIERAAGDIEFDQVSFRYGQDQPLALKGISFNIKAGEMVALVGRSGSGKSTIASLIPRFYEIEEGDIRLDGISTKELTLKSLRQQIALVTQQVTLFNGTLAENIAYGMPGISREKIESAAKAAYVTEFAEKLPEGLDTLVGDNGILLSGGQRQRIAIARAILKDAPILILDEATSALDTESERYIQSALEEVTRNRTTLVVAHRLSTIEAADRILVVSEGKIVEEGSHQQLLEKGGMYATLHKMQFNDDATSLA</sequence>
<name>A0A1K1U8N7_9GAMM</name>
<evidence type="ECO:0000256" key="9">
    <source>
        <dbReference type="ARBA" id="ARBA00023055"/>
    </source>
</evidence>
<evidence type="ECO:0000313" key="15">
    <source>
        <dbReference type="Proteomes" id="UP000182350"/>
    </source>
</evidence>
<keyword evidence="4 11" id="KW-0812">Transmembrane</keyword>
<dbReference type="Proteomes" id="UP000182350">
    <property type="component" value="Unassembled WGS sequence"/>
</dbReference>
<dbReference type="InterPro" id="IPR017871">
    <property type="entry name" value="ABC_transporter-like_CS"/>
</dbReference>
<dbReference type="PROSITE" id="PS50893">
    <property type="entry name" value="ABC_TRANSPORTER_2"/>
    <property type="match status" value="1"/>
</dbReference>
<dbReference type="FunFam" id="3.40.50.300:FF:000140">
    <property type="entry name" value="Lipid A export ATP-binding/permease protein MsbA"/>
    <property type="match status" value="1"/>
</dbReference>
<feature type="transmembrane region" description="Helical" evidence="11">
    <location>
        <begin position="172"/>
        <end position="198"/>
    </location>
</feature>
<dbReference type="GO" id="GO:0005524">
    <property type="term" value="F:ATP binding"/>
    <property type="evidence" value="ECO:0007669"/>
    <property type="project" value="UniProtKB-KW"/>
</dbReference>
<dbReference type="GO" id="GO:0005886">
    <property type="term" value="C:plasma membrane"/>
    <property type="evidence" value="ECO:0007669"/>
    <property type="project" value="UniProtKB-SubCell"/>
</dbReference>
<evidence type="ECO:0000256" key="11">
    <source>
        <dbReference type="SAM" id="Phobius"/>
    </source>
</evidence>
<evidence type="ECO:0000256" key="5">
    <source>
        <dbReference type="ARBA" id="ARBA00022741"/>
    </source>
</evidence>
<accession>A0A1K1U8N7</accession>
<feature type="domain" description="ABC transporter" evidence="12">
    <location>
        <begin position="355"/>
        <end position="590"/>
    </location>
</feature>
<dbReference type="SMART" id="SM00382">
    <property type="entry name" value="AAA"/>
    <property type="match status" value="1"/>
</dbReference>
<dbReference type="PANTHER" id="PTHR43394:SF1">
    <property type="entry name" value="ATP-BINDING CASSETTE SUB-FAMILY B MEMBER 10, MITOCHONDRIAL"/>
    <property type="match status" value="1"/>
</dbReference>
<dbReference type="PROSITE" id="PS00211">
    <property type="entry name" value="ABC_TRANSPORTER_1"/>
    <property type="match status" value="1"/>
</dbReference>
<evidence type="ECO:0000256" key="3">
    <source>
        <dbReference type="ARBA" id="ARBA00022475"/>
    </source>
</evidence>
<dbReference type="PROSITE" id="PS50929">
    <property type="entry name" value="ABC_TM1F"/>
    <property type="match status" value="1"/>
</dbReference>
<dbReference type="EMBL" id="FPJW01000001">
    <property type="protein sequence ID" value="SFX08741.1"/>
    <property type="molecule type" value="Genomic_DNA"/>
</dbReference>
<dbReference type="Pfam" id="PF00664">
    <property type="entry name" value="ABC_membrane"/>
    <property type="match status" value="1"/>
</dbReference>
<dbReference type="SUPFAM" id="SSF52540">
    <property type="entry name" value="P-loop containing nucleoside triphosphate hydrolases"/>
    <property type="match status" value="1"/>
</dbReference>
<dbReference type="STRING" id="1122209.SAMN02745752_00487"/>
<keyword evidence="3" id="KW-1003">Cell membrane</keyword>
<dbReference type="InterPro" id="IPR039421">
    <property type="entry name" value="Type_1_exporter"/>
</dbReference>
<dbReference type="NCBIfam" id="TIGR02203">
    <property type="entry name" value="MsbA_lipidA"/>
    <property type="match status" value="1"/>
</dbReference>
<comment type="subcellular location">
    <subcellularLocation>
        <location evidence="1">Cell membrane</location>
        <topology evidence="1">Multi-pass membrane protein</topology>
    </subcellularLocation>
</comment>
<protein>
    <submittedName>
        <fullName evidence="14">ATP-binding cassette, subfamily B, MsbA</fullName>
    </submittedName>
</protein>
<dbReference type="Pfam" id="PF00005">
    <property type="entry name" value="ABC_tran"/>
    <property type="match status" value="1"/>
</dbReference>
<keyword evidence="5" id="KW-0547">Nucleotide-binding</keyword>
<dbReference type="Gene3D" id="1.20.1560.10">
    <property type="entry name" value="ABC transporter type 1, transmembrane domain"/>
    <property type="match status" value="1"/>
</dbReference>
<dbReference type="InterPro" id="IPR003439">
    <property type="entry name" value="ABC_transporter-like_ATP-bd"/>
</dbReference>
<gene>
    <name evidence="14" type="ORF">SAMN02745752_00487</name>
</gene>
<dbReference type="InterPro" id="IPR003593">
    <property type="entry name" value="AAA+_ATPase"/>
</dbReference>
<keyword evidence="15" id="KW-1185">Reference proteome</keyword>
<reference evidence="14 15" key="1">
    <citation type="submission" date="2016-11" db="EMBL/GenBank/DDBJ databases">
        <authorList>
            <person name="Jaros S."/>
            <person name="Januszkiewicz K."/>
            <person name="Wedrychowicz H."/>
        </authorList>
    </citation>
    <scope>NUCLEOTIDE SEQUENCE [LARGE SCALE GENOMIC DNA]</scope>
    <source>
        <strain evidence="14 15">DSM 21637</strain>
    </source>
</reference>
<dbReference type="InterPro" id="IPR011527">
    <property type="entry name" value="ABC1_TM_dom"/>
</dbReference>
<evidence type="ECO:0000256" key="6">
    <source>
        <dbReference type="ARBA" id="ARBA00022840"/>
    </source>
</evidence>
<organism evidence="14 15">
    <name type="scientific">Marinospirillum alkaliphilum DSM 21637</name>
    <dbReference type="NCBI Taxonomy" id="1122209"/>
    <lineage>
        <taxon>Bacteria</taxon>
        <taxon>Pseudomonadati</taxon>
        <taxon>Pseudomonadota</taxon>
        <taxon>Gammaproteobacteria</taxon>
        <taxon>Oceanospirillales</taxon>
        <taxon>Oceanospirillaceae</taxon>
        <taxon>Marinospirillum</taxon>
    </lineage>
</organism>
<feature type="transmembrane region" description="Helical" evidence="11">
    <location>
        <begin position="78"/>
        <end position="106"/>
    </location>
</feature>
<dbReference type="SUPFAM" id="SSF90123">
    <property type="entry name" value="ABC transporter transmembrane region"/>
    <property type="match status" value="1"/>
</dbReference>
<dbReference type="AlphaFoldDB" id="A0A1K1U8N7"/>
<keyword evidence="7" id="KW-1278">Translocase</keyword>
<evidence type="ECO:0000256" key="8">
    <source>
        <dbReference type="ARBA" id="ARBA00022989"/>
    </source>
</evidence>
<feature type="transmembrane region" description="Helical" evidence="11">
    <location>
        <begin position="37"/>
        <end position="58"/>
    </location>
</feature>
<evidence type="ECO:0000313" key="14">
    <source>
        <dbReference type="EMBL" id="SFX08741.1"/>
    </source>
</evidence>
<evidence type="ECO:0000256" key="2">
    <source>
        <dbReference type="ARBA" id="ARBA00022448"/>
    </source>
</evidence>